<evidence type="ECO:0000313" key="9">
    <source>
        <dbReference type="Proteomes" id="UP000180113"/>
    </source>
</evidence>
<dbReference type="RefSeq" id="WP_070918440.1">
    <property type="nucleotide sequence ID" value="NZ_CP058976.1"/>
</dbReference>
<proteinExistence type="inferred from homology"/>
<evidence type="ECO:0000256" key="5">
    <source>
        <dbReference type="ARBA" id="ARBA00022691"/>
    </source>
</evidence>
<evidence type="ECO:0000256" key="6">
    <source>
        <dbReference type="ARBA" id="ARBA00047942"/>
    </source>
</evidence>
<evidence type="ECO:0000313" key="8">
    <source>
        <dbReference type="EMBL" id="OHT55676.1"/>
    </source>
</evidence>
<protein>
    <recommendedName>
        <fullName evidence="2">site-specific DNA-methyltransferase (adenine-specific)</fullName>
        <ecNumber evidence="2">2.1.1.72</ecNumber>
    </recommendedName>
</protein>
<sequence>MTTAKRIGEPIALGAVHTRAWVVEMMLDLADYTADGDLTAATAVEPSVGYGAFLVPMVQRLLRSCADHGRRIASTSDVLCAFDLDPDAVEVTRGRAAAELRANGVSRRLAQRLAAGWIRHGDFLLEAPVLPAVRWVVGNPPYVRIEDVSRPRLLAYRRLWSAMHGRADVYVGFLQAGLSVLAADGTMTTICSDRWMRNQYGAGLRSMIADDFSVDLCVSMYAAQAFESDVAAYPAVTRIRRGTQGDAMTFAAPTPLTELDVSGLVKAWRRGPDDGSATCRASVDWAQQWFDGSDSWPNARSAQLASIERRLPTLAEAGVTVSAGPATGADKIYITSNASAVETDRLVPVIGASEVREGDLRWSGRFLVNPWTQDGLVELADYPMLREYLQQHRQRLADRHTAKARPDQWWRTIDRVKPEVVAAPKLLIPDIKERIFPVLDRGQFVPMHNLYFAVAPKWDLRVLGGLLMSDLATQFVTTYSVRMANGYYRVSAQYLRRVRIPFYGDIPVDVRRRLRSAFQNRDLDAANTAATIAYGLANQ</sequence>
<gene>
    <name evidence="8" type="ORF">BKG62_06090</name>
</gene>
<evidence type="ECO:0000256" key="4">
    <source>
        <dbReference type="ARBA" id="ARBA00022679"/>
    </source>
</evidence>
<keyword evidence="4" id="KW-0808">Transferase</keyword>
<accession>A0AB73LIL1</accession>
<dbReference type="Proteomes" id="UP000180113">
    <property type="component" value="Unassembled WGS sequence"/>
</dbReference>
<dbReference type="GO" id="GO:0032259">
    <property type="term" value="P:methylation"/>
    <property type="evidence" value="ECO:0007669"/>
    <property type="project" value="UniProtKB-KW"/>
</dbReference>
<comment type="similarity">
    <text evidence="1">Belongs to the N(4)/N(6)-methyltransferase family.</text>
</comment>
<keyword evidence="3" id="KW-0489">Methyltransferase</keyword>
<dbReference type="GO" id="GO:0006304">
    <property type="term" value="P:DNA modification"/>
    <property type="evidence" value="ECO:0007669"/>
    <property type="project" value="InterPro"/>
</dbReference>
<keyword evidence="5" id="KW-0949">S-adenosyl-L-methionine</keyword>
<evidence type="ECO:0000259" key="7">
    <source>
        <dbReference type="Pfam" id="PF07669"/>
    </source>
</evidence>
<dbReference type="SUPFAM" id="SSF53335">
    <property type="entry name" value="S-adenosyl-L-methionine-dependent methyltransferases"/>
    <property type="match status" value="1"/>
</dbReference>
<dbReference type="Gene3D" id="3.40.50.150">
    <property type="entry name" value="Vaccinia Virus protein VP39"/>
    <property type="match status" value="1"/>
</dbReference>
<evidence type="ECO:0000256" key="1">
    <source>
        <dbReference type="ARBA" id="ARBA00006594"/>
    </source>
</evidence>
<dbReference type="EMBL" id="MLHW01000001">
    <property type="protein sequence ID" value="OHT55676.1"/>
    <property type="molecule type" value="Genomic_DNA"/>
</dbReference>
<evidence type="ECO:0000256" key="2">
    <source>
        <dbReference type="ARBA" id="ARBA00011900"/>
    </source>
</evidence>
<evidence type="ECO:0000256" key="3">
    <source>
        <dbReference type="ARBA" id="ARBA00022603"/>
    </source>
</evidence>
<comment type="caution">
    <text evidence="8">The sequence shown here is derived from an EMBL/GenBank/DDBJ whole genome shotgun (WGS) entry which is preliminary data.</text>
</comment>
<reference evidence="8 9" key="1">
    <citation type="submission" date="2016-10" db="EMBL/GenBank/DDBJ databases">
        <title>Evaluation of Human, Animal and Environmental Mycobacterium chelonae Isolates by Core Genome Phylogenomic Analysis, Targeted Gene Comparison, and Anti-microbial Susceptibility Patterns: A Tale of Mistaken Identities.</title>
        <authorList>
            <person name="Fogelson S.B."/>
            <person name="Camus A.C."/>
            <person name="Lorenz W."/>
            <person name="Vasireddy R."/>
            <person name="Vasireddy S."/>
            <person name="Smith T."/>
            <person name="Brown-Elliott B.A."/>
            <person name="Wallace R.J.Jr."/>
            <person name="Hasan N.A."/>
            <person name="Reischl U."/>
            <person name="Sanchez S."/>
        </authorList>
    </citation>
    <scope>NUCLEOTIDE SEQUENCE [LARGE SCALE GENOMIC DNA]</scope>
    <source>
        <strain evidence="8 9">42895</strain>
    </source>
</reference>
<organism evidence="8 9">
    <name type="scientific">Mycobacteroides chelonae</name>
    <name type="common">Mycobacterium chelonae</name>
    <dbReference type="NCBI Taxonomy" id="1774"/>
    <lineage>
        <taxon>Bacteria</taxon>
        <taxon>Bacillati</taxon>
        <taxon>Actinomycetota</taxon>
        <taxon>Actinomycetes</taxon>
        <taxon>Mycobacteriales</taxon>
        <taxon>Mycobacteriaceae</taxon>
        <taxon>Mycobacteroides</taxon>
    </lineage>
</organism>
<dbReference type="InterPro" id="IPR011639">
    <property type="entry name" value="MethylTrfase_TaqI-like_dom"/>
</dbReference>
<feature type="domain" description="Type II methyltransferase M.TaqI-like" evidence="7">
    <location>
        <begin position="136"/>
        <end position="226"/>
    </location>
</feature>
<dbReference type="PANTHER" id="PTHR33841:SF5">
    <property type="entry name" value="DNA METHYLASE (MODIFICATION METHYLASE) (METHYLTRANSFERASE)-RELATED"/>
    <property type="match status" value="1"/>
</dbReference>
<dbReference type="AlphaFoldDB" id="A0AB73LIL1"/>
<dbReference type="GO" id="GO:0009007">
    <property type="term" value="F:site-specific DNA-methyltransferase (adenine-specific) activity"/>
    <property type="evidence" value="ECO:0007669"/>
    <property type="project" value="UniProtKB-EC"/>
</dbReference>
<dbReference type="InterPro" id="IPR050953">
    <property type="entry name" value="N4_N6_ade-DNA_methylase"/>
</dbReference>
<dbReference type="Pfam" id="PF07669">
    <property type="entry name" value="Eco57I"/>
    <property type="match status" value="1"/>
</dbReference>
<dbReference type="InterPro" id="IPR029063">
    <property type="entry name" value="SAM-dependent_MTases_sf"/>
</dbReference>
<dbReference type="EC" id="2.1.1.72" evidence="2"/>
<comment type="catalytic activity">
    <reaction evidence="6">
        <text>a 2'-deoxyadenosine in DNA + S-adenosyl-L-methionine = an N(6)-methyl-2'-deoxyadenosine in DNA + S-adenosyl-L-homocysteine + H(+)</text>
        <dbReference type="Rhea" id="RHEA:15197"/>
        <dbReference type="Rhea" id="RHEA-COMP:12418"/>
        <dbReference type="Rhea" id="RHEA-COMP:12419"/>
        <dbReference type="ChEBI" id="CHEBI:15378"/>
        <dbReference type="ChEBI" id="CHEBI:57856"/>
        <dbReference type="ChEBI" id="CHEBI:59789"/>
        <dbReference type="ChEBI" id="CHEBI:90615"/>
        <dbReference type="ChEBI" id="CHEBI:90616"/>
        <dbReference type="EC" id="2.1.1.72"/>
    </reaction>
</comment>
<dbReference type="PRINTS" id="PR00507">
    <property type="entry name" value="N12N6MTFRASE"/>
</dbReference>
<dbReference type="PANTHER" id="PTHR33841">
    <property type="entry name" value="DNA METHYLTRANSFERASE YEEA-RELATED"/>
    <property type="match status" value="1"/>
</dbReference>
<name>A0AB73LIL1_MYCCH</name>